<dbReference type="EMBL" id="UINC01135642">
    <property type="protein sequence ID" value="SVD19917.1"/>
    <property type="molecule type" value="Genomic_DNA"/>
</dbReference>
<gene>
    <name evidence="1" type="ORF">METZ01_LOCUS372771</name>
</gene>
<evidence type="ECO:0008006" key="2">
    <source>
        <dbReference type="Google" id="ProtNLM"/>
    </source>
</evidence>
<organism evidence="1">
    <name type="scientific">marine metagenome</name>
    <dbReference type="NCBI Taxonomy" id="408172"/>
    <lineage>
        <taxon>unclassified sequences</taxon>
        <taxon>metagenomes</taxon>
        <taxon>ecological metagenomes</taxon>
    </lineage>
</organism>
<dbReference type="AlphaFoldDB" id="A0A382TEK9"/>
<feature type="non-terminal residue" evidence="1">
    <location>
        <position position="1"/>
    </location>
</feature>
<reference evidence="1" key="1">
    <citation type="submission" date="2018-05" db="EMBL/GenBank/DDBJ databases">
        <authorList>
            <person name="Lanie J.A."/>
            <person name="Ng W.-L."/>
            <person name="Kazmierczak K.M."/>
            <person name="Andrzejewski T.M."/>
            <person name="Davidsen T.M."/>
            <person name="Wayne K.J."/>
            <person name="Tettelin H."/>
            <person name="Glass J.I."/>
            <person name="Rusch D."/>
            <person name="Podicherti R."/>
            <person name="Tsui H.-C.T."/>
            <person name="Winkler M.E."/>
        </authorList>
    </citation>
    <scope>NUCLEOTIDE SEQUENCE</scope>
</reference>
<name>A0A382TEK9_9ZZZZ</name>
<sequence length="284" mass="30642">PLRHTPYVFFLRAAEPDPNAPEASGGFDEVLLLTPSRARPTGVRVGTVSVEDPQGSSSAADRRAVTTIFERAYVPAAGDNDLFVDADGNRLVVNSTVDSLQVLFPGSLNTGFSEDENVLIELQFETQTLKAGSEFLALVRNSRESALFQRVEAEGRDATELVDSGTARPTVLLVDRIVDEINIPAVFSPNGDGVNDRLDIEFTVLTIRDDRPVEVAIYDLSGRRVARAAPASGLDQTQSGLISFSWDGSGDSGDLVPPGIYIAQIKLETDSEDFEAVQIVNVVY</sequence>
<accession>A0A382TEK9</accession>
<protein>
    <recommendedName>
        <fullName evidence="2">FlgD Ig-like domain-containing protein</fullName>
    </recommendedName>
</protein>
<evidence type="ECO:0000313" key="1">
    <source>
        <dbReference type="EMBL" id="SVD19917.1"/>
    </source>
</evidence>
<proteinExistence type="predicted"/>
<dbReference type="Gene3D" id="2.60.40.4070">
    <property type="match status" value="1"/>
</dbReference>
<dbReference type="Pfam" id="PF13585">
    <property type="entry name" value="CHU_C"/>
    <property type="match status" value="1"/>
</dbReference>